<dbReference type="Proteomes" id="UP000838756">
    <property type="component" value="Unassembled WGS sequence"/>
</dbReference>
<evidence type="ECO:0000256" key="5">
    <source>
        <dbReference type="ARBA" id="ARBA00023180"/>
    </source>
</evidence>
<dbReference type="GO" id="GO:0008061">
    <property type="term" value="F:chitin binding"/>
    <property type="evidence" value="ECO:0007669"/>
    <property type="project" value="UniProtKB-KW"/>
</dbReference>
<gene>
    <name evidence="8" type="primary">jg26784</name>
    <name evidence="8" type="ORF">PAEG_LOCUS24071</name>
</gene>
<keyword evidence="1" id="KW-0147">Chitin-binding</keyword>
<feature type="signal peptide" evidence="6">
    <location>
        <begin position="1"/>
        <end position="19"/>
    </location>
</feature>
<feature type="domain" description="Chitin-binding type-2" evidence="7">
    <location>
        <begin position="29"/>
        <end position="88"/>
    </location>
</feature>
<evidence type="ECO:0000256" key="1">
    <source>
        <dbReference type="ARBA" id="ARBA00022669"/>
    </source>
</evidence>
<protein>
    <submittedName>
        <fullName evidence="8">Jg26784 protein</fullName>
    </submittedName>
</protein>
<keyword evidence="4" id="KW-1015">Disulfide bond</keyword>
<comment type="caution">
    <text evidence="8">The sequence shown here is derived from an EMBL/GenBank/DDBJ whole genome shotgun (WGS) entry which is preliminary data.</text>
</comment>
<dbReference type="EMBL" id="CAKXAJ010026211">
    <property type="protein sequence ID" value="CAH2262091.1"/>
    <property type="molecule type" value="Genomic_DNA"/>
</dbReference>
<feature type="domain" description="Chitin-binding type-2" evidence="7">
    <location>
        <begin position="161"/>
        <end position="224"/>
    </location>
</feature>
<sequence>MLLIFVLPLLLLEVPDTHAQSYIATQLFDYRCQEPNGYESVSRKCDEYIECKENIAIQHSCPDGLHFNSKVQWPNYPCGYPSEVQCGNGYEIQKAQPSSECSHRYGFSRSDGNDCGTFTLCYEGIAIMMSCSDGLVFNVEKEICDWPINVPECSHSRALEGYTCPATPADEEGNISKNRYGRSCSRFVACQDSYPRLLKCDIGLHFDEKTESCVDAEYVVDCDRD</sequence>
<dbReference type="InterPro" id="IPR002557">
    <property type="entry name" value="Chitin-bd_dom"/>
</dbReference>
<evidence type="ECO:0000313" key="8">
    <source>
        <dbReference type="EMBL" id="CAH2262091.1"/>
    </source>
</evidence>
<dbReference type="Gene3D" id="2.170.140.10">
    <property type="entry name" value="Chitin binding domain"/>
    <property type="match status" value="3"/>
</dbReference>
<dbReference type="SMART" id="SM00494">
    <property type="entry name" value="ChtBD2"/>
    <property type="match status" value="3"/>
</dbReference>
<dbReference type="GO" id="GO:0005576">
    <property type="term" value="C:extracellular region"/>
    <property type="evidence" value="ECO:0007669"/>
    <property type="project" value="InterPro"/>
</dbReference>
<reference evidence="8" key="1">
    <citation type="submission" date="2022-03" db="EMBL/GenBank/DDBJ databases">
        <authorList>
            <person name="Lindestad O."/>
        </authorList>
    </citation>
    <scope>NUCLEOTIDE SEQUENCE</scope>
</reference>
<keyword evidence="5" id="KW-0325">Glycoprotein</keyword>
<feature type="domain" description="Chitin-binding type-2" evidence="7">
    <location>
        <begin position="98"/>
        <end position="155"/>
    </location>
</feature>
<evidence type="ECO:0000256" key="2">
    <source>
        <dbReference type="ARBA" id="ARBA00022729"/>
    </source>
</evidence>
<evidence type="ECO:0000313" key="9">
    <source>
        <dbReference type="Proteomes" id="UP000838756"/>
    </source>
</evidence>
<dbReference type="InterPro" id="IPR051940">
    <property type="entry name" value="Chitin_bind-dev_reg"/>
</dbReference>
<evidence type="ECO:0000259" key="7">
    <source>
        <dbReference type="PROSITE" id="PS50940"/>
    </source>
</evidence>
<dbReference type="PANTHER" id="PTHR23301">
    <property type="entry name" value="CHITIN BINDING PERITROPHIN-A"/>
    <property type="match status" value="1"/>
</dbReference>
<accession>A0A8S4SG32</accession>
<dbReference type="AlphaFoldDB" id="A0A8S4SG32"/>
<keyword evidence="3" id="KW-0677">Repeat</keyword>
<dbReference type="PANTHER" id="PTHR23301:SF0">
    <property type="entry name" value="CHITIN-BINDING TYPE-2 DOMAIN-CONTAINING PROTEIN-RELATED"/>
    <property type="match status" value="1"/>
</dbReference>
<name>A0A8S4SG32_9NEOP</name>
<dbReference type="OrthoDB" id="6020543at2759"/>
<evidence type="ECO:0000256" key="3">
    <source>
        <dbReference type="ARBA" id="ARBA00022737"/>
    </source>
</evidence>
<dbReference type="PROSITE" id="PS50940">
    <property type="entry name" value="CHIT_BIND_II"/>
    <property type="match status" value="3"/>
</dbReference>
<proteinExistence type="predicted"/>
<evidence type="ECO:0000256" key="4">
    <source>
        <dbReference type="ARBA" id="ARBA00023157"/>
    </source>
</evidence>
<organism evidence="8 9">
    <name type="scientific">Pararge aegeria aegeria</name>
    <dbReference type="NCBI Taxonomy" id="348720"/>
    <lineage>
        <taxon>Eukaryota</taxon>
        <taxon>Metazoa</taxon>
        <taxon>Ecdysozoa</taxon>
        <taxon>Arthropoda</taxon>
        <taxon>Hexapoda</taxon>
        <taxon>Insecta</taxon>
        <taxon>Pterygota</taxon>
        <taxon>Neoptera</taxon>
        <taxon>Endopterygota</taxon>
        <taxon>Lepidoptera</taxon>
        <taxon>Glossata</taxon>
        <taxon>Ditrysia</taxon>
        <taxon>Papilionoidea</taxon>
        <taxon>Nymphalidae</taxon>
        <taxon>Satyrinae</taxon>
        <taxon>Satyrini</taxon>
        <taxon>Parargina</taxon>
        <taxon>Pararge</taxon>
    </lineage>
</organism>
<dbReference type="Pfam" id="PF01607">
    <property type="entry name" value="CBM_14"/>
    <property type="match status" value="3"/>
</dbReference>
<keyword evidence="2 6" id="KW-0732">Signal</keyword>
<dbReference type="SUPFAM" id="SSF57625">
    <property type="entry name" value="Invertebrate chitin-binding proteins"/>
    <property type="match status" value="3"/>
</dbReference>
<evidence type="ECO:0000256" key="6">
    <source>
        <dbReference type="SAM" id="SignalP"/>
    </source>
</evidence>
<feature type="chain" id="PRO_5035772913" evidence="6">
    <location>
        <begin position="20"/>
        <end position="225"/>
    </location>
</feature>
<dbReference type="InterPro" id="IPR036508">
    <property type="entry name" value="Chitin-bd_dom_sf"/>
</dbReference>
<keyword evidence="9" id="KW-1185">Reference proteome</keyword>